<dbReference type="Proteomes" id="UP000317327">
    <property type="component" value="Unassembled WGS sequence"/>
</dbReference>
<name>A0ABD7RNY4_ECTME</name>
<evidence type="ECO:0000313" key="2">
    <source>
        <dbReference type="Proteomes" id="UP000317327"/>
    </source>
</evidence>
<organism evidence="1 2">
    <name type="scientific">Ectopseudomonas mendocina</name>
    <name type="common">Pseudomonas mendocina</name>
    <dbReference type="NCBI Taxonomy" id="300"/>
    <lineage>
        <taxon>Bacteria</taxon>
        <taxon>Pseudomonadati</taxon>
        <taxon>Pseudomonadota</taxon>
        <taxon>Gammaproteobacteria</taxon>
        <taxon>Pseudomonadales</taxon>
        <taxon>Pseudomonadaceae</taxon>
        <taxon>Ectopseudomonas</taxon>
    </lineage>
</organism>
<proteinExistence type="predicted"/>
<reference evidence="1 2" key="1">
    <citation type="submission" date="2019-01" db="EMBL/GenBank/DDBJ databases">
        <title>Whole genome shotgun sequencing of Pseudomonas spp. isolated by its ability to degrade furfural.</title>
        <authorList>
            <person name="Donoso R."/>
            <person name="Farkas C."/>
            <person name="Villegas P."/>
            <person name="Gonzales-Toro F."/>
            <person name="Guajardo-Parra M."/>
            <person name="Araya-Nail M."/>
            <person name="Morgante V."/>
            <person name="Perez-Pantoja D."/>
        </authorList>
    </citation>
    <scope>NUCLEOTIDE SEQUENCE [LARGE SCALE GENOMIC DNA]</scope>
    <source>
        <strain evidence="1 2">VN231</strain>
    </source>
</reference>
<dbReference type="EMBL" id="SCFV01000020">
    <property type="protein sequence ID" value="TRO10680.1"/>
    <property type="molecule type" value="Genomic_DNA"/>
</dbReference>
<protein>
    <submittedName>
        <fullName evidence="1">Plasmid replication protein RepB</fullName>
    </submittedName>
</protein>
<evidence type="ECO:0000313" key="1">
    <source>
        <dbReference type="EMBL" id="TRO10680.1"/>
    </source>
</evidence>
<dbReference type="AlphaFoldDB" id="A0ABD7RNY4"/>
<accession>A0ABD7RNY4</accession>
<sequence length="83" mass="9409">MNVDRATCQQLFRHGVLKAAVVVPFPMANDLWTMEIERADGVREQLTIARKKDPKTYKTLAAAMTDAGRIGFKEVRVKIPEQH</sequence>
<comment type="caution">
    <text evidence="1">The sequence shown here is derived from an EMBL/GenBank/DDBJ whole genome shotgun (WGS) entry which is preliminary data.</text>
</comment>
<gene>
    <name evidence="1" type="ORF">EQ836_25270</name>
</gene>
<dbReference type="RefSeq" id="WP_143503276.1">
    <property type="nucleotide sequence ID" value="NZ_SCFV01000020.1"/>
</dbReference>